<dbReference type="AlphaFoldDB" id="A0A0F4G7N0"/>
<reference evidence="2 3" key="1">
    <citation type="submission" date="2015-03" db="EMBL/GenBank/DDBJ databases">
        <title>RNA-seq based gene annotation and comparative genomics of four Zymoseptoria species reveal species-specific pathogenicity related genes and transposable element activity.</title>
        <authorList>
            <person name="Grandaubert J."/>
            <person name="Bhattacharyya A."/>
            <person name="Stukenbrock E.H."/>
        </authorList>
    </citation>
    <scope>NUCLEOTIDE SEQUENCE [LARGE SCALE GENOMIC DNA]</scope>
    <source>
        <strain evidence="2 3">Zb18110</strain>
    </source>
</reference>
<evidence type="ECO:0000313" key="2">
    <source>
        <dbReference type="EMBL" id="KJX92255.1"/>
    </source>
</evidence>
<dbReference type="Proteomes" id="UP000033647">
    <property type="component" value="Unassembled WGS sequence"/>
</dbReference>
<dbReference type="EMBL" id="LAFY01005836">
    <property type="protein sequence ID" value="KJX92255.1"/>
    <property type="molecule type" value="Genomic_DNA"/>
</dbReference>
<gene>
    <name evidence="2" type="ORF">TI39_contig5881g00010</name>
</gene>
<proteinExistence type="predicted"/>
<accession>A0A0F4G7N0</accession>
<feature type="non-terminal residue" evidence="2">
    <location>
        <position position="71"/>
    </location>
</feature>
<comment type="caution">
    <text evidence="2">The sequence shown here is derived from an EMBL/GenBank/DDBJ whole genome shotgun (WGS) entry which is preliminary data.</text>
</comment>
<sequence length="71" mass="7192">MKFFTILLAVLPVVLAVAVADAEPAAGVCCNLCAPNSQCSKNCHNCNTGPSICCSTCESGSTCESKCDGSC</sequence>
<keyword evidence="3" id="KW-1185">Reference proteome</keyword>
<evidence type="ECO:0000313" key="3">
    <source>
        <dbReference type="Proteomes" id="UP000033647"/>
    </source>
</evidence>
<name>A0A0F4G7N0_9PEZI</name>
<evidence type="ECO:0000256" key="1">
    <source>
        <dbReference type="SAM" id="SignalP"/>
    </source>
</evidence>
<feature type="chain" id="PRO_5002468434" evidence="1">
    <location>
        <begin position="17"/>
        <end position="71"/>
    </location>
</feature>
<organism evidence="2 3">
    <name type="scientific">Zymoseptoria brevis</name>
    <dbReference type="NCBI Taxonomy" id="1047168"/>
    <lineage>
        <taxon>Eukaryota</taxon>
        <taxon>Fungi</taxon>
        <taxon>Dikarya</taxon>
        <taxon>Ascomycota</taxon>
        <taxon>Pezizomycotina</taxon>
        <taxon>Dothideomycetes</taxon>
        <taxon>Dothideomycetidae</taxon>
        <taxon>Mycosphaerellales</taxon>
        <taxon>Mycosphaerellaceae</taxon>
        <taxon>Zymoseptoria</taxon>
    </lineage>
</organism>
<keyword evidence="1" id="KW-0732">Signal</keyword>
<protein>
    <submittedName>
        <fullName evidence="2">Uncharacterized protein</fullName>
    </submittedName>
</protein>
<feature type="signal peptide" evidence="1">
    <location>
        <begin position="1"/>
        <end position="16"/>
    </location>
</feature>